<gene>
    <name evidence="4" type="ORF">SAMN02746011_01689</name>
</gene>
<evidence type="ECO:0000256" key="3">
    <source>
        <dbReference type="RuleBase" id="RU361219"/>
    </source>
</evidence>
<dbReference type="GO" id="GO:0015936">
    <property type="term" value="P:coenzyme A metabolic process"/>
    <property type="evidence" value="ECO:0007669"/>
    <property type="project" value="InterPro"/>
</dbReference>
<name>A0A1T4NAA1_9LACT</name>
<dbReference type="InterPro" id="IPR023074">
    <property type="entry name" value="HMG_CoA_Rdtase_cat_sf"/>
</dbReference>
<dbReference type="Gene3D" id="3.30.70.420">
    <property type="entry name" value="Hydroxymethylglutaryl-CoA reductase, class I/II, NAD/NADP-binding domain"/>
    <property type="match status" value="1"/>
</dbReference>
<evidence type="ECO:0000256" key="1">
    <source>
        <dbReference type="ARBA" id="ARBA00007661"/>
    </source>
</evidence>
<dbReference type="SUPFAM" id="SSF56542">
    <property type="entry name" value="Substrate-binding domain of HMG-CoA reductase"/>
    <property type="match status" value="1"/>
</dbReference>
<dbReference type="EC" id="1.1.1.88" evidence="3"/>
<sequence length="413" mass="45127">MTEIKGLYRLSPEQRRAVLKGNFPDVFIESDTQLTETTADAMIENYFQNYSLPMGIAPNFQINGQLYHIPMVIEEPSVVAAASNGAKRVGNIITTSQPRELIGQIILKEVIDPEQATAVIEKKEHYLLDLAKSFSINMVKRGGGPTRIWTKTFESYFTVYLGFNPCDAMGANAINHVLEALSEEIEQLVNGVALMRILSNYQPESLVTAKVKIPILSLANNQADSQLLAQNIVAASEYAHLDVYRATTHNKGIMNGIDAVLMATGNDWRAVSAGVHAYASHTGDYQSLTDWKIEEDYLVGKIKLPLAVATVGGTLSVHPQAKQSLALLGNPDAQQLSEIIAAVGLAQNFAALRALVSEGIQKGHMSLHARQLAIQAGANEAEAPRLIELLKRQEKTISISVATELLAKMRQNR</sequence>
<protein>
    <recommendedName>
        <fullName evidence="3">3-hydroxy-3-methylglutaryl coenzyme A reductase</fullName>
        <shortName evidence="3">HMG-CoA reductase</shortName>
        <ecNumber evidence="3">1.1.1.88</ecNumber>
    </recommendedName>
</protein>
<evidence type="ECO:0000256" key="2">
    <source>
        <dbReference type="ARBA" id="ARBA00023002"/>
    </source>
</evidence>
<dbReference type="PANTHER" id="PTHR10572:SF24">
    <property type="entry name" value="3-HYDROXY-3-METHYLGLUTARYL-COENZYME A REDUCTASE"/>
    <property type="match status" value="1"/>
</dbReference>
<keyword evidence="3" id="KW-0520">NAD</keyword>
<organism evidence="4 5">
    <name type="scientific">Globicatella sulfidifaciens DSM 15739</name>
    <dbReference type="NCBI Taxonomy" id="1121925"/>
    <lineage>
        <taxon>Bacteria</taxon>
        <taxon>Bacillati</taxon>
        <taxon>Bacillota</taxon>
        <taxon>Bacilli</taxon>
        <taxon>Lactobacillales</taxon>
        <taxon>Aerococcaceae</taxon>
        <taxon>Globicatella</taxon>
    </lineage>
</organism>
<evidence type="ECO:0000313" key="5">
    <source>
        <dbReference type="Proteomes" id="UP000189941"/>
    </source>
</evidence>
<dbReference type="InterPro" id="IPR023076">
    <property type="entry name" value="HMG_CoA_Rdtase_CS"/>
</dbReference>
<dbReference type="InterPro" id="IPR009023">
    <property type="entry name" value="HMG_CoA_Rdtase_NAD(P)-bd_sf"/>
</dbReference>
<keyword evidence="2 3" id="KW-0560">Oxidoreductase</keyword>
<dbReference type="UniPathway" id="UPA00257">
    <property type="reaction ID" value="UER00367"/>
</dbReference>
<dbReference type="NCBIfam" id="TIGR00532">
    <property type="entry name" value="HMG_CoA_R_NAD"/>
    <property type="match status" value="1"/>
</dbReference>
<dbReference type="RefSeq" id="WP_159443907.1">
    <property type="nucleotide sequence ID" value="NZ_FUWO01000017.1"/>
</dbReference>
<dbReference type="GO" id="GO:0004420">
    <property type="term" value="F:hydroxymethylglutaryl-CoA reductase (NADPH) activity"/>
    <property type="evidence" value="ECO:0007669"/>
    <property type="project" value="InterPro"/>
</dbReference>
<dbReference type="Gene3D" id="3.90.770.10">
    <property type="entry name" value="3-hydroxy-3-methylglutaryl-coenzyme A Reductase, Chain A, domain 2"/>
    <property type="match status" value="1"/>
</dbReference>
<dbReference type="Pfam" id="PF00368">
    <property type="entry name" value="HMG-CoA_red"/>
    <property type="match status" value="1"/>
</dbReference>
<proteinExistence type="inferred from homology"/>
<keyword evidence="5" id="KW-1185">Reference proteome</keyword>
<evidence type="ECO:0000313" key="4">
    <source>
        <dbReference type="EMBL" id="SJZ76179.1"/>
    </source>
</evidence>
<dbReference type="CDD" id="cd00644">
    <property type="entry name" value="HMG-CoA_reductase_classII"/>
    <property type="match status" value="1"/>
</dbReference>
<dbReference type="InterPro" id="IPR009029">
    <property type="entry name" value="HMG_CoA_Rdtase_sub-bd_dom_sf"/>
</dbReference>
<comment type="catalytic activity">
    <reaction evidence="3">
        <text>(R)-mevalonate + 2 NAD(+) + CoA = (3S)-3-hydroxy-3-methylglutaryl-CoA + 2 NADH + 2 H(+)</text>
        <dbReference type="Rhea" id="RHEA:14833"/>
        <dbReference type="ChEBI" id="CHEBI:15378"/>
        <dbReference type="ChEBI" id="CHEBI:36464"/>
        <dbReference type="ChEBI" id="CHEBI:43074"/>
        <dbReference type="ChEBI" id="CHEBI:57287"/>
        <dbReference type="ChEBI" id="CHEBI:57540"/>
        <dbReference type="ChEBI" id="CHEBI:57945"/>
        <dbReference type="EC" id="1.1.1.88"/>
    </reaction>
</comment>
<accession>A0A1T4NAA1</accession>
<dbReference type="Proteomes" id="UP000189941">
    <property type="component" value="Unassembled WGS sequence"/>
</dbReference>
<dbReference type="InterPro" id="IPR004553">
    <property type="entry name" value="HMG_CoA_Rdtase_bac-typ"/>
</dbReference>
<dbReference type="PANTHER" id="PTHR10572">
    <property type="entry name" value="3-HYDROXY-3-METHYLGLUTARYL-COENZYME A REDUCTASE"/>
    <property type="match status" value="1"/>
</dbReference>
<dbReference type="AlphaFoldDB" id="A0A1T4NAA1"/>
<dbReference type="Gene3D" id="1.10.8.660">
    <property type="match status" value="1"/>
</dbReference>
<comment type="pathway">
    <text evidence="3">Metabolic intermediate metabolism; (R)-mevalonate degradation; (S)-3-hydroxy-3-methylglutaryl-CoA from (R)-mevalonate: step 1/1.</text>
</comment>
<reference evidence="5" key="1">
    <citation type="submission" date="2017-02" db="EMBL/GenBank/DDBJ databases">
        <authorList>
            <person name="Varghese N."/>
            <person name="Submissions S."/>
        </authorList>
    </citation>
    <scope>NUCLEOTIDE SEQUENCE [LARGE SCALE GENOMIC DNA]</scope>
    <source>
        <strain evidence="5">DSM 15739</strain>
    </source>
</reference>
<dbReference type="SUPFAM" id="SSF55035">
    <property type="entry name" value="NAD-binding domain of HMG-CoA reductase"/>
    <property type="match status" value="1"/>
</dbReference>
<dbReference type="GO" id="GO:0140643">
    <property type="term" value="F:hydroxymethylglutaryl-CoA reductase (NADH) activity"/>
    <property type="evidence" value="ECO:0007669"/>
    <property type="project" value="UniProtKB-EC"/>
</dbReference>
<dbReference type="PROSITE" id="PS01192">
    <property type="entry name" value="HMG_COA_REDUCTASE_3"/>
    <property type="match status" value="1"/>
</dbReference>
<comment type="similarity">
    <text evidence="1 3">Belongs to the HMG-CoA reductase family.</text>
</comment>
<dbReference type="STRING" id="1121925.SAMN02746011_01689"/>
<dbReference type="PROSITE" id="PS50065">
    <property type="entry name" value="HMG_COA_REDUCTASE_4"/>
    <property type="match status" value="1"/>
</dbReference>
<dbReference type="EMBL" id="FUWO01000017">
    <property type="protein sequence ID" value="SJZ76179.1"/>
    <property type="molecule type" value="Genomic_DNA"/>
</dbReference>
<dbReference type="OrthoDB" id="9764892at2"/>
<dbReference type="InterPro" id="IPR002202">
    <property type="entry name" value="HMG_CoA_Rdtase"/>
</dbReference>